<name>A0ABD5SFX3_9EURY</name>
<feature type="transmembrane region" description="Helical" evidence="2">
    <location>
        <begin position="70"/>
        <end position="91"/>
    </location>
</feature>
<dbReference type="Pfam" id="PF04367">
    <property type="entry name" value="DUF502"/>
    <property type="match status" value="1"/>
</dbReference>
<feature type="compositionally biased region" description="Gly residues" evidence="1">
    <location>
        <begin position="283"/>
        <end position="297"/>
    </location>
</feature>
<keyword evidence="4" id="KW-1185">Reference proteome</keyword>
<dbReference type="PANTHER" id="PTHR31876">
    <property type="entry name" value="COV-LIKE PROTEIN 1"/>
    <property type="match status" value="1"/>
</dbReference>
<dbReference type="InterPro" id="IPR007462">
    <property type="entry name" value="COV1-like"/>
</dbReference>
<gene>
    <name evidence="3" type="ORF">ACFQEU_10335</name>
</gene>
<feature type="transmembrane region" description="Helical" evidence="2">
    <location>
        <begin position="15"/>
        <end position="37"/>
    </location>
</feature>
<sequence>MPSESTTNRQWLRRAFLTGVAVVVPFVITVFVLAIAFNAVYDYLDWFSSVLATVSPQVVVPVVGRIERELLIELATPVVFVTAIVFIGAAVDSTRYGERAVDYVDYVIEAVPGIGSVYEGFRQMSDVMLESDEANFREVVLVEFPTEGVYTVAFVTSETPDAVTAPSGEESMRTLFMPMAPNPVMGGHVVFVPEDRIVDVDLTVEQGIRALVTSGVALEEAVDGAEGLSREKLRQLSVTGQVDERFDPPRVGNEAEQGSDGAEPGSAGSGPENGTETESDEGAGNGGQPLGTGFDPGGDGDDNTETDRSRNGGS</sequence>
<evidence type="ECO:0000313" key="3">
    <source>
        <dbReference type="EMBL" id="MFC6753857.1"/>
    </source>
</evidence>
<dbReference type="EMBL" id="JBHSWW010000153">
    <property type="protein sequence ID" value="MFC6753857.1"/>
    <property type="molecule type" value="Genomic_DNA"/>
</dbReference>
<proteinExistence type="predicted"/>
<evidence type="ECO:0000256" key="1">
    <source>
        <dbReference type="SAM" id="MobiDB-lite"/>
    </source>
</evidence>
<dbReference type="AlphaFoldDB" id="A0ABD5SFX3"/>
<dbReference type="PANTHER" id="PTHR31876:SF26">
    <property type="entry name" value="PROTEIN LIKE COV 2"/>
    <property type="match status" value="1"/>
</dbReference>
<keyword evidence="2" id="KW-0812">Transmembrane</keyword>
<evidence type="ECO:0000313" key="4">
    <source>
        <dbReference type="Proteomes" id="UP001596442"/>
    </source>
</evidence>
<reference evidence="3 4" key="1">
    <citation type="journal article" date="2019" name="Int. J. Syst. Evol. Microbiol.">
        <title>The Global Catalogue of Microorganisms (GCM) 10K type strain sequencing project: providing services to taxonomists for standard genome sequencing and annotation.</title>
        <authorList>
            <consortium name="The Broad Institute Genomics Platform"/>
            <consortium name="The Broad Institute Genome Sequencing Center for Infectious Disease"/>
            <person name="Wu L."/>
            <person name="Ma J."/>
        </authorList>
    </citation>
    <scope>NUCLEOTIDE SEQUENCE [LARGE SCALE GENOMIC DNA]</scope>
    <source>
        <strain evidence="3 4">CGMCC 1.3239</strain>
    </source>
</reference>
<keyword evidence="2" id="KW-1133">Transmembrane helix</keyword>
<comment type="caution">
    <text evidence="3">The sequence shown here is derived from an EMBL/GenBank/DDBJ whole genome shotgun (WGS) entry which is preliminary data.</text>
</comment>
<evidence type="ECO:0000256" key="2">
    <source>
        <dbReference type="SAM" id="Phobius"/>
    </source>
</evidence>
<organism evidence="3 4">
    <name type="scientific">Halorubrum tibetense</name>
    <dbReference type="NCBI Taxonomy" id="175631"/>
    <lineage>
        <taxon>Archaea</taxon>
        <taxon>Methanobacteriati</taxon>
        <taxon>Methanobacteriota</taxon>
        <taxon>Stenosarchaea group</taxon>
        <taxon>Halobacteria</taxon>
        <taxon>Halobacteriales</taxon>
        <taxon>Haloferacaceae</taxon>
        <taxon>Halorubrum</taxon>
    </lineage>
</organism>
<accession>A0ABD5SFX3</accession>
<keyword evidence="2" id="KW-0472">Membrane</keyword>
<feature type="compositionally biased region" description="Basic and acidic residues" evidence="1">
    <location>
        <begin position="305"/>
        <end position="314"/>
    </location>
</feature>
<protein>
    <submittedName>
        <fullName evidence="3">DUF502 domain-containing protein</fullName>
    </submittedName>
</protein>
<feature type="region of interest" description="Disordered" evidence="1">
    <location>
        <begin position="235"/>
        <end position="314"/>
    </location>
</feature>
<dbReference type="Proteomes" id="UP001596442">
    <property type="component" value="Unassembled WGS sequence"/>
</dbReference>
<dbReference type="RefSeq" id="WP_379781835.1">
    <property type="nucleotide sequence ID" value="NZ_JBHSWW010000153.1"/>
</dbReference>